<dbReference type="Proteomes" id="UP000694547">
    <property type="component" value="Chromosome 6"/>
</dbReference>
<accession>A0A8C8UK66</accession>
<dbReference type="AlphaFoldDB" id="A0A8C8UK66"/>
<sequence length="58" mass="6859">MAKNSSVSTRRGRSSTLRRRNTRLQSSERLIRKLWIRRFCQRSKLFLSSRATCDLSSL</sequence>
<proteinExistence type="predicted"/>
<reference evidence="2" key="3">
    <citation type="submission" date="2025-09" db="UniProtKB">
        <authorList>
            <consortium name="Ensembl"/>
        </authorList>
    </citation>
    <scope>IDENTIFICATION</scope>
</reference>
<organism evidence="2 3">
    <name type="scientific">Peromyscus maniculatus bairdii</name>
    <name type="common">Prairie deer mouse</name>
    <dbReference type="NCBI Taxonomy" id="230844"/>
    <lineage>
        <taxon>Eukaryota</taxon>
        <taxon>Metazoa</taxon>
        <taxon>Chordata</taxon>
        <taxon>Craniata</taxon>
        <taxon>Vertebrata</taxon>
        <taxon>Euteleostomi</taxon>
        <taxon>Mammalia</taxon>
        <taxon>Eutheria</taxon>
        <taxon>Euarchontoglires</taxon>
        <taxon>Glires</taxon>
        <taxon>Rodentia</taxon>
        <taxon>Myomorpha</taxon>
        <taxon>Muroidea</taxon>
        <taxon>Cricetidae</taxon>
        <taxon>Neotominae</taxon>
        <taxon>Peromyscus</taxon>
    </lineage>
</organism>
<reference evidence="2" key="2">
    <citation type="submission" date="2025-08" db="UniProtKB">
        <authorList>
            <consortium name="Ensembl"/>
        </authorList>
    </citation>
    <scope>IDENTIFICATION</scope>
</reference>
<keyword evidence="3" id="KW-1185">Reference proteome</keyword>
<protein>
    <submittedName>
        <fullName evidence="2">Uncharacterized protein</fullName>
    </submittedName>
</protein>
<evidence type="ECO:0000256" key="1">
    <source>
        <dbReference type="SAM" id="MobiDB-lite"/>
    </source>
</evidence>
<dbReference type="GeneTree" id="ENSGT01150000290306"/>
<evidence type="ECO:0000313" key="3">
    <source>
        <dbReference type="Proteomes" id="UP000694547"/>
    </source>
</evidence>
<feature type="compositionally biased region" description="Basic residues" evidence="1">
    <location>
        <begin position="10"/>
        <end position="22"/>
    </location>
</feature>
<dbReference type="Ensembl" id="ENSPEMT00000038651.1">
    <property type="protein sequence ID" value="ENSPEMP00000030566.1"/>
    <property type="gene ID" value="ENSPEMG00000024508.1"/>
</dbReference>
<evidence type="ECO:0000313" key="2">
    <source>
        <dbReference type="Ensembl" id="ENSPEMP00000030566.1"/>
    </source>
</evidence>
<reference evidence="2 3" key="1">
    <citation type="submission" date="2018-10" db="EMBL/GenBank/DDBJ databases">
        <title>Improved assembly of the deer mouse Peromyscus maniculatus genome.</title>
        <authorList>
            <person name="Lassance J.-M."/>
            <person name="Hoekstra H.E."/>
        </authorList>
    </citation>
    <scope>NUCLEOTIDE SEQUENCE [LARGE SCALE GENOMIC DNA]</scope>
</reference>
<feature type="region of interest" description="Disordered" evidence="1">
    <location>
        <begin position="1"/>
        <end position="22"/>
    </location>
</feature>
<name>A0A8C8UK66_PERMB</name>